<proteinExistence type="predicted"/>
<dbReference type="EMBL" id="JAPVEB010000003">
    <property type="protein sequence ID" value="KAJ5270031.1"/>
    <property type="molecule type" value="Genomic_DNA"/>
</dbReference>
<dbReference type="Proteomes" id="UP001220256">
    <property type="component" value="Unassembled WGS sequence"/>
</dbReference>
<name>A0ABQ8WJQ1_PENCH</name>
<keyword evidence="3" id="KW-1185">Reference proteome</keyword>
<comment type="caution">
    <text evidence="2">The sequence shown here is derived from an EMBL/GenBank/DDBJ whole genome shotgun (WGS) entry which is preliminary data.</text>
</comment>
<feature type="compositionally biased region" description="Basic and acidic residues" evidence="1">
    <location>
        <begin position="89"/>
        <end position="98"/>
    </location>
</feature>
<accession>A0ABQ8WJQ1</accession>
<gene>
    <name evidence="2" type="ORF">N7505_005789</name>
</gene>
<reference evidence="2 3" key="1">
    <citation type="journal article" date="2023" name="IMA Fungus">
        <title>Comparative genomic study of the Penicillium genus elucidates a diverse pangenome and 15 lateral gene transfer events.</title>
        <authorList>
            <person name="Petersen C."/>
            <person name="Sorensen T."/>
            <person name="Nielsen M.R."/>
            <person name="Sondergaard T.E."/>
            <person name="Sorensen J.L."/>
            <person name="Fitzpatrick D.A."/>
            <person name="Frisvad J.C."/>
            <person name="Nielsen K.L."/>
        </authorList>
    </citation>
    <scope>NUCLEOTIDE SEQUENCE [LARGE SCALE GENOMIC DNA]</scope>
    <source>
        <strain evidence="2 3">IBT 3361</strain>
    </source>
</reference>
<organism evidence="2 3">
    <name type="scientific">Penicillium chrysogenum</name>
    <name type="common">Penicillium notatum</name>
    <dbReference type="NCBI Taxonomy" id="5076"/>
    <lineage>
        <taxon>Eukaryota</taxon>
        <taxon>Fungi</taxon>
        <taxon>Dikarya</taxon>
        <taxon>Ascomycota</taxon>
        <taxon>Pezizomycotina</taxon>
        <taxon>Eurotiomycetes</taxon>
        <taxon>Eurotiomycetidae</taxon>
        <taxon>Eurotiales</taxon>
        <taxon>Aspergillaceae</taxon>
        <taxon>Penicillium</taxon>
        <taxon>Penicillium chrysogenum species complex</taxon>
    </lineage>
</organism>
<feature type="region of interest" description="Disordered" evidence="1">
    <location>
        <begin position="78"/>
        <end position="98"/>
    </location>
</feature>
<sequence length="98" mass="11018">MKTVTPTAEIDLVACAEQGTIISLPSNNNAWIKHSVVQSDSVQPPAEDASKCEAGGKTRGTWHNPIWKLQRLRRRQLQGESLSYSPRVRSQETIDQYR</sequence>
<protein>
    <submittedName>
        <fullName evidence="2">Uncharacterized protein</fullName>
    </submittedName>
</protein>
<evidence type="ECO:0000313" key="3">
    <source>
        <dbReference type="Proteomes" id="UP001220256"/>
    </source>
</evidence>
<evidence type="ECO:0000313" key="2">
    <source>
        <dbReference type="EMBL" id="KAJ5270031.1"/>
    </source>
</evidence>
<evidence type="ECO:0000256" key="1">
    <source>
        <dbReference type="SAM" id="MobiDB-lite"/>
    </source>
</evidence>